<organism evidence="1 2">
    <name type="scientific">Nodularia phage vB_NspS-kac65v151</name>
    <dbReference type="NCBI Taxonomy" id="2557579"/>
    <lineage>
        <taxon>Viruses</taxon>
        <taxon>Duplodnaviria</taxon>
        <taxon>Heunggongvirae</taxon>
        <taxon>Uroviricota</taxon>
        <taxon>Caudoviricetes</taxon>
        <taxon>Ravarandavirus</taxon>
        <taxon>Ravarandavirus kac65v151</taxon>
    </lineage>
</organism>
<evidence type="ECO:0000313" key="1">
    <source>
        <dbReference type="EMBL" id="QBQ73144.1"/>
    </source>
</evidence>
<reference evidence="1 2" key="1">
    <citation type="submission" date="2019-03" db="EMBL/GenBank/DDBJ databases">
        <title>Diversity and diversification of Nodularia spumigena cyanophages in the Baltic Sea.</title>
        <authorList>
            <person name="Sulcius S."/>
            <person name="Holmfeldt K."/>
            <person name="Simoliunas E."/>
        </authorList>
    </citation>
    <scope>NUCLEOTIDE SEQUENCE [LARGE SCALE GENOMIC DNA]</scope>
</reference>
<dbReference type="Proteomes" id="UP000305794">
    <property type="component" value="Segment"/>
</dbReference>
<keyword evidence="2" id="KW-1185">Reference proteome</keyword>
<gene>
    <name evidence="1" type="ORF">kac65v151_gp114</name>
</gene>
<proteinExistence type="predicted"/>
<accession>A0A482MH93</accession>
<sequence length="32" mass="3660">MTRVIKKGNSGMQKAGLFCGIWLYSRYFYLGA</sequence>
<dbReference type="EMBL" id="MK605242">
    <property type="protein sequence ID" value="QBQ73144.1"/>
    <property type="molecule type" value="Genomic_DNA"/>
</dbReference>
<protein>
    <submittedName>
        <fullName evidence="1">Uncharacterized protein</fullName>
    </submittedName>
</protein>
<evidence type="ECO:0000313" key="2">
    <source>
        <dbReference type="Proteomes" id="UP000305794"/>
    </source>
</evidence>
<name>A0A482MH93_9CAUD</name>